<evidence type="ECO:0000256" key="5">
    <source>
        <dbReference type="ARBA" id="ARBA00030497"/>
    </source>
</evidence>
<evidence type="ECO:0000313" key="8">
    <source>
        <dbReference type="Proteomes" id="UP000078284"/>
    </source>
</evidence>
<evidence type="ECO:0000313" key="7">
    <source>
        <dbReference type="EMBL" id="OAP17468.1"/>
    </source>
</evidence>
<sequence length="191" mass="21584">MSRLLLPKLFSISRTQVPAASLFHNLYGRHRSFVHWTSKMSQDTVRSSTTVGSASGARSFCSLEDLSTKKCVPCNSKDLRAMTEQSAQQLLQKVTGWDLANENDTLKLHRSWRVKSFTKGLDFFKRVADIAESEGHHPDLHLVGWNNVKIEIWTHAIGENHGGLTENDFILAAKINELQVEDLLRKKKVAK</sequence>
<evidence type="ECO:0000256" key="2">
    <source>
        <dbReference type="ARBA" id="ARBA00006472"/>
    </source>
</evidence>
<protein>
    <recommendedName>
        <fullName evidence="3">4a-hydroxytetrahydrobiopterin dehydratase</fullName>
        <ecNumber evidence="3">4.2.1.96</ecNumber>
    </recommendedName>
    <alternativeName>
        <fullName evidence="5">4-alpha-hydroxy-tetrahydropterin dehydratase</fullName>
    </alternativeName>
</protein>
<dbReference type="EMBL" id="LR881466">
    <property type="protein sequence ID" value="CAD5314025.1"/>
    <property type="molecule type" value="Genomic_DNA"/>
</dbReference>
<dbReference type="Proteomes" id="UP000516314">
    <property type="component" value="Chromosome 1"/>
</dbReference>
<evidence type="ECO:0000256" key="3">
    <source>
        <dbReference type="ARBA" id="ARBA00013252"/>
    </source>
</evidence>
<dbReference type="GO" id="GO:0006729">
    <property type="term" value="P:tetrahydrobiopterin biosynthetic process"/>
    <property type="evidence" value="ECO:0007669"/>
    <property type="project" value="InterPro"/>
</dbReference>
<reference evidence="7" key="2">
    <citation type="submission" date="2016-03" db="EMBL/GenBank/DDBJ databases">
        <title>Full-length assembly of Arabidopsis thaliana Ler reveals the complement of translocations and inversions.</title>
        <authorList>
            <person name="Zapata L."/>
            <person name="Schneeberger K."/>
            <person name="Ossowski S."/>
        </authorList>
    </citation>
    <scope>NUCLEOTIDE SEQUENCE [LARGE SCALE GENOMIC DNA]</scope>
    <source>
        <tissue evidence="7">Leaf</tissue>
    </source>
</reference>
<evidence type="ECO:0000256" key="1">
    <source>
        <dbReference type="ARBA" id="ARBA00001554"/>
    </source>
</evidence>
<comment type="similarity">
    <text evidence="2">Belongs to the pterin-4-alpha-carbinolamine dehydratase family.</text>
</comment>
<evidence type="ECO:0000313" key="9">
    <source>
        <dbReference type="Proteomes" id="UP000516314"/>
    </source>
</evidence>
<reference evidence="6 9" key="3">
    <citation type="submission" date="2020-09" db="EMBL/GenBank/DDBJ databases">
        <authorList>
            <person name="Ashkenazy H."/>
        </authorList>
    </citation>
    <scope>NUCLEOTIDE SEQUENCE [LARGE SCALE GENOMIC DNA]</scope>
    <source>
        <strain evidence="9">cv. Cdm-0</strain>
    </source>
</reference>
<organism evidence="7 8">
    <name type="scientific">Arabidopsis thaliana</name>
    <name type="common">Mouse-ear cress</name>
    <dbReference type="NCBI Taxonomy" id="3702"/>
    <lineage>
        <taxon>Eukaryota</taxon>
        <taxon>Viridiplantae</taxon>
        <taxon>Streptophyta</taxon>
        <taxon>Embryophyta</taxon>
        <taxon>Tracheophyta</taxon>
        <taxon>Spermatophyta</taxon>
        <taxon>Magnoliopsida</taxon>
        <taxon>eudicotyledons</taxon>
        <taxon>Gunneridae</taxon>
        <taxon>Pentapetalae</taxon>
        <taxon>rosids</taxon>
        <taxon>malvids</taxon>
        <taxon>Brassicales</taxon>
        <taxon>Brassicaceae</taxon>
        <taxon>Camelineae</taxon>
        <taxon>Arabidopsis</taxon>
    </lineage>
</organism>
<evidence type="ECO:0000313" key="6">
    <source>
        <dbReference type="EMBL" id="CAD5314025.1"/>
    </source>
</evidence>
<dbReference type="InterPro" id="IPR001533">
    <property type="entry name" value="Pterin_deHydtase"/>
</dbReference>
<dbReference type="SUPFAM" id="SSF55248">
    <property type="entry name" value="PCD-like"/>
    <property type="match status" value="1"/>
</dbReference>
<dbReference type="CDD" id="cd00913">
    <property type="entry name" value="PCD_DCoH_subfamily_a"/>
    <property type="match status" value="1"/>
</dbReference>
<dbReference type="EC" id="4.2.1.96" evidence="3"/>
<dbReference type="Proteomes" id="UP000078284">
    <property type="component" value="Chromosome 1"/>
</dbReference>
<dbReference type="PANTHER" id="PTHR12599">
    <property type="entry name" value="PTERIN-4-ALPHA-CARBINOLAMINE DEHYDRATASE"/>
    <property type="match status" value="1"/>
</dbReference>
<dbReference type="Gene3D" id="3.30.1360.20">
    <property type="entry name" value="Transcriptional coactivator/pterin dehydratase"/>
    <property type="match status" value="1"/>
</dbReference>
<name>A0A178WGG0_ARATH</name>
<dbReference type="GO" id="GO:0008124">
    <property type="term" value="F:4-alpha-hydroxytetrahydrobiopterin dehydratase activity"/>
    <property type="evidence" value="ECO:0007669"/>
    <property type="project" value="UniProtKB-EC"/>
</dbReference>
<dbReference type="Pfam" id="PF01329">
    <property type="entry name" value="Pterin_4a"/>
    <property type="match status" value="1"/>
</dbReference>
<dbReference type="EMBL" id="LUHQ01000001">
    <property type="protein sequence ID" value="OAP17468.1"/>
    <property type="molecule type" value="Genomic_DNA"/>
</dbReference>
<keyword evidence="4" id="KW-0456">Lyase</keyword>
<evidence type="ECO:0000256" key="4">
    <source>
        <dbReference type="ARBA" id="ARBA00023239"/>
    </source>
</evidence>
<accession>A0A178WGG0</accession>
<proteinExistence type="inferred from homology"/>
<dbReference type="PANTHER" id="PTHR12599:SF0">
    <property type="entry name" value="PTERIN-4-ALPHA-CARBINOLAMINE DEHYDRATASE"/>
    <property type="match status" value="1"/>
</dbReference>
<dbReference type="ExpressionAtlas" id="A0A178WGG0">
    <property type="expression patterns" value="baseline and differential"/>
</dbReference>
<dbReference type="AlphaFoldDB" id="A0A178WGG0"/>
<gene>
    <name evidence="7" type="ordered locus">AXX17_At1g30180</name>
    <name evidence="6" type="ORF">AT9943_LOCUS2490</name>
</gene>
<comment type="catalytic activity">
    <reaction evidence="1">
        <text>(4aS,6R)-4a-hydroxy-L-erythro-5,6,7,8-tetrahydrobiopterin = (6R)-L-erythro-6,7-dihydrobiopterin + H2O</text>
        <dbReference type="Rhea" id="RHEA:11920"/>
        <dbReference type="ChEBI" id="CHEBI:15377"/>
        <dbReference type="ChEBI" id="CHEBI:15642"/>
        <dbReference type="ChEBI" id="CHEBI:43120"/>
        <dbReference type="EC" id="4.2.1.96"/>
    </reaction>
</comment>
<reference evidence="8" key="1">
    <citation type="journal article" date="2016" name="Proc. Natl. Acad. Sci. U.S.A.">
        <title>Chromosome-level assembly of Arabidopsis thaliana Ler reveals the extent of translocation and inversion polymorphisms.</title>
        <authorList>
            <person name="Zapata L."/>
            <person name="Ding J."/>
            <person name="Willing E.M."/>
            <person name="Hartwig B."/>
            <person name="Bezdan D."/>
            <person name="Jiao W.B."/>
            <person name="Patel V."/>
            <person name="Velikkakam James G."/>
            <person name="Koornneef M."/>
            <person name="Ossowski S."/>
            <person name="Schneeberger K."/>
        </authorList>
    </citation>
    <scope>NUCLEOTIDE SEQUENCE [LARGE SCALE GENOMIC DNA]</scope>
    <source>
        <strain evidence="8">cv. Landsberg erecta</strain>
    </source>
</reference>
<dbReference type="InterPro" id="IPR036428">
    <property type="entry name" value="PCD_sf"/>
</dbReference>